<evidence type="ECO:0000313" key="2">
    <source>
        <dbReference type="Proteomes" id="UP001148838"/>
    </source>
</evidence>
<accession>A0ABQ8TKE3</accession>
<keyword evidence="2" id="KW-1185">Reference proteome</keyword>
<comment type="caution">
    <text evidence="1">The sequence shown here is derived from an EMBL/GenBank/DDBJ whole genome shotgun (WGS) entry which is preliminary data.</text>
</comment>
<dbReference type="Proteomes" id="UP001148838">
    <property type="component" value="Unassembled WGS sequence"/>
</dbReference>
<protein>
    <recommendedName>
        <fullName evidence="3">General transcription factor II-I repeat domain-containing protein 2</fullName>
    </recommendedName>
</protein>
<sequence length="79" mass="9292">MTVSRRVEDMAADVEEILKKRCSEFEWFSLAFDESGDVSDTTQLCIFVRDVDNNFNVTEEMLSLAPMKGWIFIIRSWKY</sequence>
<organism evidence="1 2">
    <name type="scientific">Periplaneta americana</name>
    <name type="common">American cockroach</name>
    <name type="synonym">Blatta americana</name>
    <dbReference type="NCBI Taxonomy" id="6978"/>
    <lineage>
        <taxon>Eukaryota</taxon>
        <taxon>Metazoa</taxon>
        <taxon>Ecdysozoa</taxon>
        <taxon>Arthropoda</taxon>
        <taxon>Hexapoda</taxon>
        <taxon>Insecta</taxon>
        <taxon>Pterygota</taxon>
        <taxon>Neoptera</taxon>
        <taxon>Polyneoptera</taxon>
        <taxon>Dictyoptera</taxon>
        <taxon>Blattodea</taxon>
        <taxon>Blattoidea</taxon>
        <taxon>Blattidae</taxon>
        <taxon>Blattinae</taxon>
        <taxon>Periplaneta</taxon>
    </lineage>
</organism>
<dbReference type="PANTHER" id="PTHR45913">
    <property type="entry name" value="EPM2A-INTERACTING PROTEIN 1"/>
    <property type="match status" value="1"/>
</dbReference>
<proteinExistence type="predicted"/>
<name>A0ABQ8TKE3_PERAM</name>
<dbReference type="PANTHER" id="PTHR45913:SF5">
    <property type="entry name" value="GENERAL TRANSCRIPTION FACTOR II-I REPEAT DOMAIN-CONTAINING PROTEIN 2A-LIKE PROTEIN"/>
    <property type="match status" value="1"/>
</dbReference>
<evidence type="ECO:0008006" key="3">
    <source>
        <dbReference type="Google" id="ProtNLM"/>
    </source>
</evidence>
<evidence type="ECO:0000313" key="1">
    <source>
        <dbReference type="EMBL" id="KAJ4446328.1"/>
    </source>
</evidence>
<reference evidence="1 2" key="1">
    <citation type="journal article" date="2022" name="Allergy">
        <title>Genome assembly and annotation of Periplaneta americana reveal a comprehensive cockroach allergen profile.</title>
        <authorList>
            <person name="Wang L."/>
            <person name="Xiong Q."/>
            <person name="Saelim N."/>
            <person name="Wang L."/>
            <person name="Nong W."/>
            <person name="Wan A.T."/>
            <person name="Shi M."/>
            <person name="Liu X."/>
            <person name="Cao Q."/>
            <person name="Hui J.H.L."/>
            <person name="Sookrung N."/>
            <person name="Leung T.F."/>
            <person name="Tungtrongchitr A."/>
            <person name="Tsui S.K.W."/>
        </authorList>
    </citation>
    <scope>NUCLEOTIDE SEQUENCE [LARGE SCALE GENOMIC DNA]</scope>
    <source>
        <strain evidence="1">PWHHKU_190912</strain>
    </source>
</reference>
<gene>
    <name evidence="1" type="ORF">ANN_13023</name>
</gene>
<dbReference type="EMBL" id="JAJSOF020000009">
    <property type="protein sequence ID" value="KAJ4446328.1"/>
    <property type="molecule type" value="Genomic_DNA"/>
</dbReference>